<evidence type="ECO:0000313" key="1">
    <source>
        <dbReference type="EMBL" id="KAH3790291.1"/>
    </source>
</evidence>
<dbReference type="Proteomes" id="UP000828390">
    <property type="component" value="Unassembled WGS sequence"/>
</dbReference>
<keyword evidence="2" id="KW-1185">Reference proteome</keyword>
<protein>
    <submittedName>
        <fullName evidence="1">Uncharacterized protein</fullName>
    </submittedName>
</protein>
<gene>
    <name evidence="1" type="ORF">DPMN_168488</name>
</gene>
<proteinExistence type="predicted"/>
<reference evidence="1" key="2">
    <citation type="submission" date="2020-11" db="EMBL/GenBank/DDBJ databases">
        <authorList>
            <person name="McCartney M.A."/>
            <person name="Auch B."/>
            <person name="Kono T."/>
            <person name="Mallez S."/>
            <person name="Becker A."/>
            <person name="Gohl D.M."/>
            <person name="Silverstein K.A.T."/>
            <person name="Koren S."/>
            <person name="Bechman K.B."/>
            <person name="Herman A."/>
            <person name="Abrahante J.E."/>
            <person name="Garbe J."/>
        </authorList>
    </citation>
    <scope>NUCLEOTIDE SEQUENCE</scope>
    <source>
        <strain evidence="1">Duluth1</strain>
        <tissue evidence="1">Whole animal</tissue>
    </source>
</reference>
<sequence length="78" mass="8314">MSGQVLKTGVSLNNLKIFVESAMDSAVESAVESAEESAVESAVESADKLLDYVKELAKLDVFESLGENASSFKQELAE</sequence>
<comment type="caution">
    <text evidence="1">The sequence shown here is derived from an EMBL/GenBank/DDBJ whole genome shotgun (WGS) entry which is preliminary data.</text>
</comment>
<name>A0A9D4F2R5_DREPO</name>
<accession>A0A9D4F2R5</accession>
<dbReference type="AlphaFoldDB" id="A0A9D4F2R5"/>
<evidence type="ECO:0000313" key="2">
    <source>
        <dbReference type="Proteomes" id="UP000828390"/>
    </source>
</evidence>
<organism evidence="1 2">
    <name type="scientific">Dreissena polymorpha</name>
    <name type="common">Zebra mussel</name>
    <name type="synonym">Mytilus polymorpha</name>
    <dbReference type="NCBI Taxonomy" id="45954"/>
    <lineage>
        <taxon>Eukaryota</taxon>
        <taxon>Metazoa</taxon>
        <taxon>Spiralia</taxon>
        <taxon>Lophotrochozoa</taxon>
        <taxon>Mollusca</taxon>
        <taxon>Bivalvia</taxon>
        <taxon>Autobranchia</taxon>
        <taxon>Heteroconchia</taxon>
        <taxon>Euheterodonta</taxon>
        <taxon>Imparidentia</taxon>
        <taxon>Neoheterodontei</taxon>
        <taxon>Myida</taxon>
        <taxon>Dreissenoidea</taxon>
        <taxon>Dreissenidae</taxon>
        <taxon>Dreissena</taxon>
    </lineage>
</organism>
<dbReference type="EMBL" id="JAIWYP010000008">
    <property type="protein sequence ID" value="KAH3790291.1"/>
    <property type="molecule type" value="Genomic_DNA"/>
</dbReference>
<reference evidence="1" key="1">
    <citation type="journal article" date="2019" name="bioRxiv">
        <title>The Genome of the Zebra Mussel, Dreissena polymorpha: A Resource for Invasive Species Research.</title>
        <authorList>
            <person name="McCartney M.A."/>
            <person name="Auch B."/>
            <person name="Kono T."/>
            <person name="Mallez S."/>
            <person name="Zhang Y."/>
            <person name="Obille A."/>
            <person name="Becker A."/>
            <person name="Abrahante J.E."/>
            <person name="Garbe J."/>
            <person name="Badalamenti J.P."/>
            <person name="Herman A."/>
            <person name="Mangelson H."/>
            <person name="Liachko I."/>
            <person name="Sullivan S."/>
            <person name="Sone E.D."/>
            <person name="Koren S."/>
            <person name="Silverstein K.A.T."/>
            <person name="Beckman K.B."/>
            <person name="Gohl D.M."/>
        </authorList>
    </citation>
    <scope>NUCLEOTIDE SEQUENCE</scope>
    <source>
        <strain evidence="1">Duluth1</strain>
        <tissue evidence="1">Whole animal</tissue>
    </source>
</reference>